<reference evidence="2" key="1">
    <citation type="journal article" date="2019" name="Int. J. Syst. Evol. Microbiol.">
        <title>The Global Catalogue of Microorganisms (GCM) 10K type strain sequencing project: providing services to taxonomists for standard genome sequencing and annotation.</title>
        <authorList>
            <consortium name="The Broad Institute Genomics Platform"/>
            <consortium name="The Broad Institute Genome Sequencing Center for Infectious Disease"/>
            <person name="Wu L."/>
            <person name="Ma J."/>
        </authorList>
    </citation>
    <scope>NUCLEOTIDE SEQUENCE [LARGE SCALE GENOMIC DNA]</scope>
    <source>
        <strain evidence="2">CGMCC 1.15422</strain>
    </source>
</reference>
<evidence type="ECO:0000313" key="2">
    <source>
        <dbReference type="Proteomes" id="UP000605733"/>
    </source>
</evidence>
<protein>
    <submittedName>
        <fullName evidence="1">Uncharacterized protein</fullName>
    </submittedName>
</protein>
<keyword evidence="2" id="KW-1185">Reference proteome</keyword>
<proteinExistence type="predicted"/>
<evidence type="ECO:0000313" key="1">
    <source>
        <dbReference type="EMBL" id="GGG46594.1"/>
    </source>
</evidence>
<gene>
    <name evidence="1" type="ORF">GCM10011532_33110</name>
</gene>
<comment type="caution">
    <text evidence="1">The sequence shown here is derived from an EMBL/GenBank/DDBJ whole genome shotgun (WGS) entry which is preliminary data.</text>
</comment>
<name>A0ABQ1WUY8_9FLAO</name>
<dbReference type="RefSeq" id="WP_011708806.1">
    <property type="nucleotide sequence ID" value="NZ_BMIX01000017.1"/>
</dbReference>
<accession>A0ABQ1WUY8</accession>
<dbReference type="EMBL" id="BMIX01000017">
    <property type="protein sequence ID" value="GGG46594.1"/>
    <property type="molecule type" value="Genomic_DNA"/>
</dbReference>
<organism evidence="1 2">
    <name type="scientific">Christiangramia forsetii</name>
    <dbReference type="NCBI Taxonomy" id="411153"/>
    <lineage>
        <taxon>Bacteria</taxon>
        <taxon>Pseudomonadati</taxon>
        <taxon>Bacteroidota</taxon>
        <taxon>Flavobacteriia</taxon>
        <taxon>Flavobacteriales</taxon>
        <taxon>Flavobacteriaceae</taxon>
        <taxon>Christiangramia</taxon>
    </lineage>
</organism>
<sequence>MRNKDIEYLKDKVKECNLSVDDKLLLIKYLEGRSPDLDGFLKTFFSVCEVGKDILDLFDIDIGKYL</sequence>
<dbReference type="Proteomes" id="UP000605733">
    <property type="component" value="Unassembled WGS sequence"/>
</dbReference>